<gene>
    <name evidence="1" type="ORF">MPL1_08022</name>
</gene>
<organism evidence="1 2">
    <name type="scientific">Methylophaga lonarensis MPL</name>
    <dbReference type="NCBI Taxonomy" id="1286106"/>
    <lineage>
        <taxon>Bacteria</taxon>
        <taxon>Pseudomonadati</taxon>
        <taxon>Pseudomonadota</taxon>
        <taxon>Gammaproteobacteria</taxon>
        <taxon>Thiotrichales</taxon>
        <taxon>Piscirickettsiaceae</taxon>
        <taxon>Methylophaga</taxon>
    </lineage>
</organism>
<dbReference type="CDD" id="cd01646">
    <property type="entry name" value="RT_Bac_retron_I"/>
    <property type="match status" value="1"/>
</dbReference>
<dbReference type="EMBL" id="APHR01000039">
    <property type="protein sequence ID" value="EMR12900.1"/>
    <property type="molecule type" value="Genomic_DNA"/>
</dbReference>
<dbReference type="OrthoDB" id="9793236at2"/>
<sequence>MDSTIALKALNQYRKRDVLPYLGLRYYLDNKSARSQRWFEEVATKLATDNINSPYIRTFHFKEREPSGEYTHRDVYLPSPNEALAEIVLITELSKHTNFQPKPYVYSYRLSDHNDTSGVFIPYFNGLKDRQRDIAEACRVKTDGVVLYTDIKRFYPSINSHDAQSVWSRAAAHAGLRREHVELGEAFLRKHHDKCLKDGSGKGLLTGPVFSHIIANLLLDEVDSFMHDLTEGHYWRYVDDIVLVGAEADVDQWRESLQQKLNKYELLLHDGAKDFKVDSEAWLDGEKDFETDISNQWISLIADTKRYLIKNPSEHAFQVLQQHFRQKDIRIPLIDYSIAAKEVTTLLSFSRWLKRYRTWSYKNIKRITPEHLAILAYNTRTELMNQIDKLLHMHNRSDVYANKRLIPKLRFIAGRLVLLASRVELSEVSDRLRTFPELSFLCTIMDCVASRDVSEVLKMGANATQAACQVLNSSPEPVSFNIEHYDEIVELSLAVLALNGIDFEVPNTSSKLRQFALGQELSGLMTDDDTFIKEISCLHGNTAPRHESMLKQAFDVDEDLALDVINQLQNSSHC</sequence>
<evidence type="ECO:0000313" key="2">
    <source>
        <dbReference type="Proteomes" id="UP000012019"/>
    </source>
</evidence>
<keyword evidence="2" id="KW-1185">Reference proteome</keyword>
<comment type="caution">
    <text evidence="1">The sequence shown here is derived from an EMBL/GenBank/DDBJ whole genome shotgun (WGS) entry which is preliminary data.</text>
</comment>
<dbReference type="STRING" id="1286106.MPL1_08022"/>
<dbReference type="AlphaFoldDB" id="M7PG93"/>
<reference evidence="1 2" key="1">
    <citation type="journal article" date="2013" name="Genome Announc.">
        <title>Draft Genome Sequence of Methylophaga lonarensis MPLT, a Haloalkaliphilic (Non-Methane-Utilizing) Methylotroph.</title>
        <authorList>
            <person name="Shetty S.A."/>
            <person name="Marathe N.P."/>
            <person name="Munot H."/>
            <person name="Antony C.P."/>
            <person name="Dhotre D.P."/>
            <person name="Murrell J.C."/>
            <person name="Shouche Y.S."/>
        </authorList>
    </citation>
    <scope>NUCLEOTIDE SEQUENCE [LARGE SCALE GENOMIC DNA]</scope>
    <source>
        <strain evidence="1 2">MPL</strain>
    </source>
</reference>
<name>M7PG93_9GAMM</name>
<accession>M7PG93</accession>
<proteinExistence type="predicted"/>
<evidence type="ECO:0000313" key="1">
    <source>
        <dbReference type="EMBL" id="EMR12900.1"/>
    </source>
</evidence>
<dbReference type="PATRIC" id="fig|1286106.3.peg.1609"/>
<dbReference type="eggNOG" id="COG3344">
    <property type="taxonomic scope" value="Bacteria"/>
</dbReference>
<dbReference type="RefSeq" id="WP_009726590.1">
    <property type="nucleotide sequence ID" value="NZ_APHR01000039.1"/>
</dbReference>
<evidence type="ECO:0008006" key="3">
    <source>
        <dbReference type="Google" id="ProtNLM"/>
    </source>
</evidence>
<protein>
    <recommendedName>
        <fullName evidence="3">Reverse transcriptase domain-containing protein</fullName>
    </recommendedName>
</protein>
<dbReference type="Proteomes" id="UP000012019">
    <property type="component" value="Unassembled WGS sequence"/>
</dbReference>